<feature type="transmembrane region" description="Helical" evidence="10">
    <location>
        <begin position="300"/>
        <end position="321"/>
    </location>
</feature>
<feature type="transmembrane region" description="Helical" evidence="10">
    <location>
        <begin position="620"/>
        <end position="640"/>
    </location>
</feature>
<dbReference type="PATRIC" id="fig|1653334.4.peg.353"/>
<feature type="transmembrane region" description="Helical" evidence="10">
    <location>
        <begin position="744"/>
        <end position="763"/>
    </location>
</feature>
<protein>
    <submittedName>
        <fullName evidence="15">Multicomponent Na+:H+ antiporter subunit MnhA</fullName>
    </submittedName>
    <submittedName>
        <fullName evidence="16">Multisubunit sodium/proton antiporter, MrpA subunit</fullName>
    </submittedName>
</protein>
<dbReference type="Pfam" id="PF00361">
    <property type="entry name" value="Proton_antipo_M"/>
    <property type="match status" value="1"/>
</dbReference>
<feature type="transmembrane region" description="Helical" evidence="10">
    <location>
        <begin position="355"/>
        <end position="374"/>
    </location>
</feature>
<feature type="domain" description="MrpA C-terminal/MbhE" evidence="14">
    <location>
        <begin position="743"/>
        <end position="825"/>
    </location>
</feature>
<dbReference type="STRING" id="1653334.GA0071312_0720"/>
<dbReference type="PANTHER" id="PTHR43373">
    <property type="entry name" value="NA(+)/H(+) ANTIPORTER SUBUNIT"/>
    <property type="match status" value="1"/>
</dbReference>
<dbReference type="PANTHER" id="PTHR43373:SF1">
    <property type="entry name" value="NA(+)_H(+) ANTIPORTER SUBUNIT A"/>
    <property type="match status" value="1"/>
</dbReference>
<evidence type="ECO:0000256" key="3">
    <source>
        <dbReference type="ARBA" id="ARBA00022449"/>
    </source>
</evidence>
<feature type="transmembrane region" description="Helical" evidence="10">
    <location>
        <begin position="380"/>
        <end position="404"/>
    </location>
</feature>
<feature type="transmembrane region" description="Helical" evidence="10">
    <location>
        <begin position="219"/>
        <end position="243"/>
    </location>
</feature>
<evidence type="ECO:0000256" key="8">
    <source>
        <dbReference type="ARBA" id="ARBA00023136"/>
    </source>
</evidence>
<feature type="domain" description="NADH:quinone oxidoreductase/Mrp antiporter transmembrane" evidence="11">
    <location>
        <begin position="184"/>
        <end position="468"/>
    </location>
</feature>
<feature type="transmembrane region" description="Helical" evidence="10">
    <location>
        <begin position="165"/>
        <end position="182"/>
    </location>
</feature>
<dbReference type="EMBL" id="LJSX01000018">
    <property type="protein sequence ID" value="KPQ10134.1"/>
    <property type="molecule type" value="Genomic_DNA"/>
</dbReference>
<evidence type="ECO:0000256" key="2">
    <source>
        <dbReference type="ARBA" id="ARBA00022448"/>
    </source>
</evidence>
<dbReference type="PRINTS" id="PR01434">
    <property type="entry name" value="NADHDHGNASE5"/>
</dbReference>
<dbReference type="InterPro" id="IPR050616">
    <property type="entry name" value="CPA3_Na-H_Antiporter_A"/>
</dbReference>
<accession>A0A0P7ZYU6</accession>
<dbReference type="InterPro" id="IPR025383">
    <property type="entry name" value="MrpA_C/MbhD"/>
</dbReference>
<dbReference type="InterPro" id="IPR046806">
    <property type="entry name" value="MrpA_C/MbhE"/>
</dbReference>
<feature type="transmembrane region" description="Helical" evidence="10">
    <location>
        <begin position="416"/>
        <end position="440"/>
    </location>
</feature>
<organism evidence="15 17">
    <name type="scientific">Saliniramus fredricksonii</name>
    <dbReference type="NCBI Taxonomy" id="1653334"/>
    <lineage>
        <taxon>Bacteria</taxon>
        <taxon>Pseudomonadati</taxon>
        <taxon>Pseudomonadota</taxon>
        <taxon>Alphaproteobacteria</taxon>
        <taxon>Hyphomicrobiales</taxon>
        <taxon>Salinarimonadaceae</taxon>
        <taxon>Saliniramus</taxon>
    </lineage>
</organism>
<feature type="transmembrane region" description="Helical" evidence="10">
    <location>
        <begin position="133"/>
        <end position="153"/>
    </location>
</feature>
<dbReference type="InterPro" id="IPR001516">
    <property type="entry name" value="Proton_antipo_N"/>
</dbReference>
<feature type="transmembrane region" description="Helical" evidence="10">
    <location>
        <begin position="57"/>
        <end position="78"/>
    </location>
</feature>
<keyword evidence="3" id="KW-0050">Antiport</keyword>
<evidence type="ECO:0000313" key="16">
    <source>
        <dbReference type="EMBL" id="SCC79168.1"/>
    </source>
</evidence>
<keyword evidence="4" id="KW-1003">Cell membrane</keyword>
<feature type="transmembrane region" description="Helical" evidence="10">
    <location>
        <begin position="188"/>
        <end position="207"/>
    </location>
</feature>
<feature type="domain" description="MrpA C-terminal/MbhD" evidence="13">
    <location>
        <begin position="665"/>
        <end position="728"/>
    </location>
</feature>
<dbReference type="GO" id="GO:0005886">
    <property type="term" value="C:plasma membrane"/>
    <property type="evidence" value="ECO:0007669"/>
    <property type="project" value="UniProtKB-SubCell"/>
</dbReference>
<reference evidence="15 17" key="1">
    <citation type="submission" date="2015-09" db="EMBL/GenBank/DDBJ databases">
        <title>Identification and resolution of microdiversity through metagenomic sequencing of parallel consortia.</title>
        <authorList>
            <person name="Nelson W.C."/>
            <person name="Romine M.F."/>
            <person name="Lindemann S.R."/>
        </authorList>
    </citation>
    <scope>NUCLEOTIDE SEQUENCE [LARGE SCALE GENOMIC DNA]</scope>
    <source>
        <strain evidence="15">HL-109</strain>
    </source>
</reference>
<dbReference type="Pfam" id="PF20501">
    <property type="entry name" value="MbhE"/>
    <property type="match status" value="1"/>
</dbReference>
<keyword evidence="18" id="KW-1185">Reference proteome</keyword>
<evidence type="ECO:0000256" key="5">
    <source>
        <dbReference type="ARBA" id="ARBA00022692"/>
    </source>
</evidence>
<name>A0A0P7ZYU6_9HYPH</name>
<feature type="transmembrane region" description="Helical" evidence="10">
    <location>
        <begin position="800"/>
        <end position="818"/>
    </location>
</feature>
<evidence type="ECO:0000256" key="10">
    <source>
        <dbReference type="SAM" id="Phobius"/>
    </source>
</evidence>
<feature type="transmembrane region" description="Helical" evidence="10">
    <location>
        <begin position="655"/>
        <end position="675"/>
    </location>
</feature>
<feature type="transmembrane region" description="Helical" evidence="10">
    <location>
        <begin position="327"/>
        <end position="348"/>
    </location>
</feature>
<dbReference type="Pfam" id="PF13244">
    <property type="entry name" value="MbhD"/>
    <property type="match status" value="1"/>
</dbReference>
<keyword evidence="5 9" id="KW-0812">Transmembrane</keyword>
<evidence type="ECO:0000259" key="14">
    <source>
        <dbReference type="Pfam" id="PF20501"/>
    </source>
</evidence>
<evidence type="ECO:0000256" key="7">
    <source>
        <dbReference type="ARBA" id="ARBA00023065"/>
    </source>
</evidence>
<evidence type="ECO:0000256" key="9">
    <source>
        <dbReference type="RuleBase" id="RU000320"/>
    </source>
</evidence>
<feature type="transmembrane region" description="Helical" evidence="10">
    <location>
        <begin position="90"/>
        <end position="113"/>
    </location>
</feature>
<keyword evidence="6 10" id="KW-1133">Transmembrane helix</keyword>
<comment type="caution">
    <text evidence="15">The sequence shown here is derived from an EMBL/GenBank/DDBJ whole genome shotgun (WGS) entry which is preliminary data.</text>
</comment>
<dbReference type="GO" id="GO:0015297">
    <property type="term" value="F:antiporter activity"/>
    <property type="evidence" value="ECO:0007669"/>
    <property type="project" value="UniProtKB-KW"/>
</dbReference>
<dbReference type="Proteomes" id="UP000050497">
    <property type="component" value="Unassembled WGS sequence"/>
</dbReference>
<evidence type="ECO:0000259" key="11">
    <source>
        <dbReference type="Pfam" id="PF00361"/>
    </source>
</evidence>
<dbReference type="GO" id="GO:0006811">
    <property type="term" value="P:monoatomic ion transport"/>
    <property type="evidence" value="ECO:0007669"/>
    <property type="project" value="UniProtKB-KW"/>
</dbReference>
<feature type="transmembrane region" description="Helical" evidence="10">
    <location>
        <begin position="506"/>
        <end position="528"/>
    </location>
</feature>
<evidence type="ECO:0000259" key="12">
    <source>
        <dbReference type="Pfam" id="PF00662"/>
    </source>
</evidence>
<comment type="subcellular location">
    <subcellularLocation>
        <location evidence="1">Cell membrane</location>
        <topology evidence="1">Multi-pass membrane protein</topology>
    </subcellularLocation>
    <subcellularLocation>
        <location evidence="9">Membrane</location>
        <topology evidence="9">Multi-pass membrane protein</topology>
    </subcellularLocation>
</comment>
<dbReference type="Proteomes" id="UP000182800">
    <property type="component" value="Unassembled WGS sequence"/>
</dbReference>
<keyword evidence="2" id="KW-0813">Transport</keyword>
<proteinExistence type="predicted"/>
<reference evidence="16 18" key="2">
    <citation type="submission" date="2016-08" db="EMBL/GenBank/DDBJ databases">
        <authorList>
            <person name="Varghese N."/>
            <person name="Submissions Spin"/>
        </authorList>
    </citation>
    <scope>NUCLEOTIDE SEQUENCE [LARGE SCALE GENOMIC DNA]</scope>
    <source>
        <strain evidence="16 18">HL-109</strain>
    </source>
</reference>
<evidence type="ECO:0000259" key="13">
    <source>
        <dbReference type="Pfam" id="PF13244"/>
    </source>
</evidence>
<keyword evidence="8 10" id="KW-0472">Membrane</keyword>
<dbReference type="Pfam" id="PF00662">
    <property type="entry name" value="Proton_antipo_N"/>
    <property type="match status" value="1"/>
</dbReference>
<gene>
    <name evidence="15" type="primary">mnhA</name>
    <name evidence="16" type="ORF">GA0071312_0720</name>
    <name evidence="15" type="ORF">HLUCCO17_11875</name>
</gene>
<feature type="transmembrane region" description="Helical" evidence="10">
    <location>
        <begin position="460"/>
        <end position="485"/>
    </location>
</feature>
<feature type="transmembrane region" description="Helical" evidence="10">
    <location>
        <begin position="263"/>
        <end position="288"/>
    </location>
</feature>
<dbReference type="InterPro" id="IPR001750">
    <property type="entry name" value="ND/Mrp_TM"/>
</dbReference>
<feature type="transmembrane region" description="Helical" evidence="10">
    <location>
        <begin position="682"/>
        <end position="702"/>
    </location>
</feature>
<evidence type="ECO:0000256" key="4">
    <source>
        <dbReference type="ARBA" id="ARBA00022475"/>
    </source>
</evidence>
<dbReference type="AlphaFoldDB" id="A0A0P7ZYU6"/>
<evidence type="ECO:0000313" key="17">
    <source>
        <dbReference type="Proteomes" id="UP000050497"/>
    </source>
</evidence>
<evidence type="ECO:0000313" key="15">
    <source>
        <dbReference type="EMBL" id="KPQ10134.1"/>
    </source>
</evidence>
<evidence type="ECO:0000313" key="18">
    <source>
        <dbReference type="Proteomes" id="UP000182800"/>
    </source>
</evidence>
<evidence type="ECO:0000256" key="6">
    <source>
        <dbReference type="ARBA" id="ARBA00022989"/>
    </source>
</evidence>
<feature type="transmembrane region" description="Helical" evidence="10">
    <location>
        <begin position="548"/>
        <end position="575"/>
    </location>
</feature>
<evidence type="ECO:0000256" key="1">
    <source>
        <dbReference type="ARBA" id="ARBA00004651"/>
    </source>
</evidence>
<keyword evidence="7" id="KW-0406">Ion transport</keyword>
<dbReference type="EMBL" id="FMBM01000001">
    <property type="protein sequence ID" value="SCC79168.1"/>
    <property type="molecule type" value="Genomic_DNA"/>
</dbReference>
<feature type="domain" description="NADH-Ubiquinone oxidoreductase (complex I) chain 5 N-terminal" evidence="12">
    <location>
        <begin position="121"/>
        <end position="164"/>
    </location>
</feature>
<feature type="transmembrane region" description="Helical" evidence="10">
    <location>
        <begin position="714"/>
        <end position="732"/>
    </location>
</feature>
<sequence>MGHGFSPRVLVLPKGSCFPQGFLFYQAAQAAPGKTGDACTSPADMVRARVREMEARLLSVTLALVLGLIGSILAPFVAARSKTIGNALVVAVPALLFLFFLMQLPAVGEAPIIEVNPWVPTLGIDLTIRLDGFSLLFALLISGIGTLVALYAASYMDEKPAFTRAQFLLYILLFMSAMLATVTADNLMALFVFWEMTSLLSFLLVGFDSTKLAARKAALQSMLVTVGGGLSLLAGIILIGVTADTFSINALMADSSALTQSPLFSAIIILMMAGAFTKSAQVPFHFWLPNAMAAPTPASAYLHSATMVKLGVFLLATMAPIFSQAAWFGPTLVAFGGATMLIAALQALRSTAFKAVLAFSTVASLGTITMLIGLEGEVAAVATVGFILAHALYKAALFFCAGIVIHATGEPRLSRLGGLASVLPITAGATVLAAISAAGLPPSVGFISKEYLFEAQLESTFTTIAVLIGVLVNTVMVAIAVVVVMRPFFRPARRALPVHHGEATGMTVGPVILGITGLIFGLAPGLVAKSLIQPAASAIYGEPLDASFYLWHGLTPMLALSALVVALGLLLAKYWNPIHIALRRRRVFDRLLTDRGYYWVLDSTLALARWSTLRLQNGDLRIYTVVIATVVTFAMGYGLIAGQGPVFPSVPHEDFSIYMIGVTGLIIVGSIVAALTTSLVTAIIGVSLAGYGLALVFLLNGGPDLALTQFSVETLFMVIVTAVLLRLPLVFRTTRSRGERSFDAVLAGVFALAIFASVLWIAAVPFNPVIPEYFAQVSYTEAFGRNVVNVILVDFRALDTFGEIAVVAFAALGAWALLRRHNVARKKPADMPAKGS</sequence>